<evidence type="ECO:0000256" key="6">
    <source>
        <dbReference type="ARBA" id="ARBA00022917"/>
    </source>
</evidence>
<dbReference type="Pfam" id="PF02911">
    <property type="entry name" value="Formyl_trans_C"/>
    <property type="match status" value="1"/>
</dbReference>
<dbReference type="SUPFAM" id="SSF53328">
    <property type="entry name" value="Formyltransferase"/>
    <property type="match status" value="1"/>
</dbReference>
<evidence type="ECO:0000256" key="2">
    <source>
        <dbReference type="ARBA" id="ARBA00010699"/>
    </source>
</evidence>
<keyword evidence="12" id="KW-1185">Reference proteome</keyword>
<dbReference type="GO" id="GO:0005829">
    <property type="term" value="C:cytosol"/>
    <property type="evidence" value="ECO:0007669"/>
    <property type="project" value="TreeGrafter"/>
</dbReference>
<dbReference type="PANTHER" id="PTHR11138">
    <property type="entry name" value="METHIONYL-TRNA FORMYLTRANSFERASE"/>
    <property type="match status" value="1"/>
</dbReference>
<evidence type="ECO:0000256" key="7">
    <source>
        <dbReference type="ARBA" id="ARBA00048558"/>
    </source>
</evidence>
<dbReference type="NCBIfam" id="TIGR00460">
    <property type="entry name" value="fmt"/>
    <property type="match status" value="1"/>
</dbReference>
<dbReference type="Gene3D" id="3.40.50.170">
    <property type="entry name" value="Formyl transferase, N-terminal domain"/>
    <property type="match status" value="1"/>
</dbReference>
<dbReference type="InterPro" id="IPR036477">
    <property type="entry name" value="Formyl_transf_N_sf"/>
</dbReference>
<dbReference type="GO" id="GO:0004479">
    <property type="term" value="F:methionyl-tRNA formyltransferase activity"/>
    <property type="evidence" value="ECO:0007669"/>
    <property type="project" value="UniProtKB-UniRule"/>
</dbReference>
<evidence type="ECO:0000259" key="10">
    <source>
        <dbReference type="Pfam" id="PF02911"/>
    </source>
</evidence>
<dbReference type="OrthoDB" id="9802815at2"/>
<dbReference type="Pfam" id="PF00551">
    <property type="entry name" value="Formyl_trans_N"/>
    <property type="match status" value="1"/>
</dbReference>
<proteinExistence type="inferred from homology"/>
<evidence type="ECO:0000256" key="1">
    <source>
        <dbReference type="ARBA" id="ARBA00002606"/>
    </source>
</evidence>
<feature type="domain" description="Formyl transferase C-terminal" evidence="10">
    <location>
        <begin position="206"/>
        <end position="303"/>
    </location>
</feature>
<dbReference type="Proteomes" id="UP000070560">
    <property type="component" value="Chromosome"/>
</dbReference>
<dbReference type="Gene3D" id="3.10.25.10">
    <property type="entry name" value="Formyl transferase, C-terminal domain"/>
    <property type="match status" value="1"/>
</dbReference>
<dbReference type="RefSeq" id="WP_066060546.1">
    <property type="nucleotide sequence ID" value="NZ_CP013015.1"/>
</dbReference>
<evidence type="ECO:0000256" key="4">
    <source>
        <dbReference type="ARBA" id="ARBA00016014"/>
    </source>
</evidence>
<reference evidence="11 12" key="1">
    <citation type="submission" date="2015-10" db="EMBL/GenBank/DDBJ databases">
        <title>Candidatus Desulfofervidus auxilii, a hydrogenotrophic sulfate-reducing bacterium involved in the thermophilic anaerobic oxidation of methane.</title>
        <authorList>
            <person name="Krukenberg V."/>
            <person name="Richter M."/>
            <person name="Wegener G."/>
        </authorList>
    </citation>
    <scope>NUCLEOTIDE SEQUENCE [LARGE SCALE GENOMIC DNA]</scope>
    <source>
        <strain evidence="11 12">HS1</strain>
    </source>
</reference>
<dbReference type="InterPro" id="IPR044135">
    <property type="entry name" value="Met-tRNA-FMT_C"/>
</dbReference>
<dbReference type="InterPro" id="IPR002376">
    <property type="entry name" value="Formyl_transf_N"/>
</dbReference>
<dbReference type="InterPro" id="IPR005794">
    <property type="entry name" value="Fmt"/>
</dbReference>
<feature type="binding site" evidence="8">
    <location>
        <begin position="112"/>
        <end position="115"/>
    </location>
    <ligand>
        <name>(6S)-5,6,7,8-tetrahydrofolate</name>
        <dbReference type="ChEBI" id="CHEBI:57453"/>
    </ligand>
</feature>
<comment type="catalytic activity">
    <reaction evidence="7 8">
        <text>L-methionyl-tRNA(fMet) + (6R)-10-formyltetrahydrofolate = N-formyl-L-methionyl-tRNA(fMet) + (6S)-5,6,7,8-tetrahydrofolate + H(+)</text>
        <dbReference type="Rhea" id="RHEA:24380"/>
        <dbReference type="Rhea" id="RHEA-COMP:9952"/>
        <dbReference type="Rhea" id="RHEA-COMP:9953"/>
        <dbReference type="ChEBI" id="CHEBI:15378"/>
        <dbReference type="ChEBI" id="CHEBI:57453"/>
        <dbReference type="ChEBI" id="CHEBI:78530"/>
        <dbReference type="ChEBI" id="CHEBI:78844"/>
        <dbReference type="ChEBI" id="CHEBI:195366"/>
        <dbReference type="EC" id="2.1.2.9"/>
    </reaction>
</comment>
<comment type="function">
    <text evidence="1 8">Attaches a formyl group to the free amino group of methionyl-tRNA(fMet). The formyl group appears to play a dual role in the initiator identity of N-formylmethionyl-tRNA by promoting its recognition by IF2 and preventing the misappropriation of this tRNA by the elongation apparatus.</text>
</comment>
<dbReference type="EMBL" id="CP013015">
    <property type="protein sequence ID" value="AMM40252.1"/>
    <property type="molecule type" value="Genomic_DNA"/>
</dbReference>
<dbReference type="KEGG" id="daw:HS1_000446"/>
<accession>A0A7U4QJ00</accession>
<keyword evidence="5 8" id="KW-0808">Transferase</keyword>
<dbReference type="PANTHER" id="PTHR11138:SF5">
    <property type="entry name" value="METHIONYL-TRNA FORMYLTRANSFERASE, MITOCHONDRIAL"/>
    <property type="match status" value="1"/>
</dbReference>
<evidence type="ECO:0000313" key="12">
    <source>
        <dbReference type="Proteomes" id="UP000070560"/>
    </source>
</evidence>
<keyword evidence="6 8" id="KW-0648">Protein biosynthesis</keyword>
<evidence type="ECO:0000313" key="11">
    <source>
        <dbReference type="EMBL" id="AMM40252.1"/>
    </source>
</evidence>
<evidence type="ECO:0000259" key="9">
    <source>
        <dbReference type="Pfam" id="PF00551"/>
    </source>
</evidence>
<evidence type="ECO:0000256" key="3">
    <source>
        <dbReference type="ARBA" id="ARBA00012261"/>
    </source>
</evidence>
<dbReference type="HAMAP" id="MF_00182">
    <property type="entry name" value="Formyl_trans"/>
    <property type="match status" value="1"/>
</dbReference>
<dbReference type="InterPro" id="IPR041711">
    <property type="entry name" value="Met-tRNA-FMT_N"/>
</dbReference>
<evidence type="ECO:0000256" key="5">
    <source>
        <dbReference type="ARBA" id="ARBA00022679"/>
    </source>
</evidence>
<dbReference type="EC" id="2.1.2.9" evidence="3 8"/>
<dbReference type="InterPro" id="IPR005793">
    <property type="entry name" value="Formyl_trans_C"/>
</dbReference>
<dbReference type="InterPro" id="IPR011034">
    <property type="entry name" value="Formyl_transferase-like_C_sf"/>
</dbReference>
<sequence>MKPYKILFFGTPEFALPSLKALIETPNEILGVVTQPDRPKGRGRKLTPPPIKVLAQKHNLPIYQPEAVRDKLFLKEVQQLKPDLLVVVAFGQFLPKALLEIPPLGGINVHPSLLPKYRGAAPINWAIINGETITGISIIKVSLQMDSGDILFQKAISIEPDETAGELHDKLATLGAEALLETIRQMQSGTIISIPQDDRLATYAPKLKREDGYIHWDKPAINIANLIRGLAPFPGAYTYLDGKLLKLFRPKAISTSVEAPPGTIVEATHDGLKISTGQGVLLIKEVQLQGKRRLPVKEFIKGHPDLKGKKLG</sequence>
<name>A0A7U4QJ00_DESA2</name>
<dbReference type="AlphaFoldDB" id="A0A7U4QJ00"/>
<dbReference type="CDD" id="cd08704">
    <property type="entry name" value="Met_tRNA_FMT_C"/>
    <property type="match status" value="1"/>
</dbReference>
<evidence type="ECO:0000256" key="8">
    <source>
        <dbReference type="HAMAP-Rule" id="MF_00182"/>
    </source>
</evidence>
<gene>
    <name evidence="8" type="primary">fmt</name>
    <name evidence="11" type="ORF">HS1_000446</name>
</gene>
<organism evidence="11 12">
    <name type="scientific">Desulfofervidus auxilii</name>
    <dbReference type="NCBI Taxonomy" id="1621989"/>
    <lineage>
        <taxon>Bacteria</taxon>
        <taxon>Pseudomonadati</taxon>
        <taxon>Thermodesulfobacteriota</taxon>
        <taxon>Candidatus Desulfofervidia</taxon>
        <taxon>Candidatus Desulfofervidales</taxon>
        <taxon>Candidatus Desulfofervidaceae</taxon>
        <taxon>Candidatus Desulfofervidus</taxon>
    </lineage>
</organism>
<feature type="domain" description="Formyl transferase N-terminal" evidence="9">
    <location>
        <begin position="5"/>
        <end position="183"/>
    </location>
</feature>
<protein>
    <recommendedName>
        <fullName evidence="4 8">Methionyl-tRNA formyltransferase</fullName>
        <ecNumber evidence="3 8">2.1.2.9</ecNumber>
    </recommendedName>
</protein>
<dbReference type="CDD" id="cd08646">
    <property type="entry name" value="FMT_core_Met-tRNA-FMT_N"/>
    <property type="match status" value="1"/>
</dbReference>
<comment type="similarity">
    <text evidence="2 8">Belongs to the Fmt family.</text>
</comment>
<dbReference type="InterPro" id="IPR037022">
    <property type="entry name" value="Formyl_trans_C_sf"/>
</dbReference>
<dbReference type="SUPFAM" id="SSF50486">
    <property type="entry name" value="FMT C-terminal domain-like"/>
    <property type="match status" value="1"/>
</dbReference>